<dbReference type="InterPro" id="IPR025886">
    <property type="entry name" value="PP2-like"/>
</dbReference>
<dbReference type="InterPro" id="IPR052147">
    <property type="entry name" value="PP2-like/Lectin"/>
</dbReference>
<dbReference type="AlphaFoldDB" id="A0A5N6RLP5"/>
<dbReference type="Pfam" id="PF14299">
    <property type="entry name" value="PP2"/>
    <property type="match status" value="6"/>
</dbReference>
<sequence>MDMMNDKVRKRVDLNEKMEDNTTFDVAELIEVCWLDVRGIFDITKLSPAKTTYEVVFVIKLEQASRWEVPVNVTLILPDGSKQERKENLEEKPKGDWIEIPAGDFVASPERTGNIEFAIYEHDNQWKRGILIKGIAIRPKYQTDWFVNAKKLSIAWAENNSYWRWSKIEETSSNTTIEVAELMKVCWLDVRGKFEITKPSPDINTYEVAFVIKLEEQASGWEVPVNLTLILPDGNKQKRRENLVGKPRGEWIEIQVGEFVASPERNGEIEFAIYEHGDDHWKKGLVIKGIAIRPKYQNDQFVVAKNLSIAWVENNSYWRWSKIEETNSQTATDVAELIQVCWLDVRGKFEITKLSLAKTTYEVAFVVKLEEQASGWEVPVNVTLVQPHGNKQERKENLVGKPKGEWIEIPVGEFVASPKRTGEIEFAIYEHGDDLWKRGLVIKGIAIRPKYQNDWFVVAKNLSIAWAENNRYWRWSKIEETSCNTVIDVAELIEVCWLDVRGKFEITKLSRARTTYEVAFVIKLEEQASRWTVPVNVTLILPDGNEQGRKENLEGKPKGEWIEIPVGEFVASPERTGEIEFAIYEHGDNHWKRGLVIKGIAIRPKFQNDWFVVAKNLSIAWAENNHYWRWSKVEETSSYTGFDVAELIEVCWLDVRGKFEITKLSRARTTYEIAFVIKLEQHASGWEVPVNVTLILPDGKKQERKENLEGKPKGDWIEILAGEFTASPGNTGEIEFAIFEHGDNRWKKGLVIKGIAIRPKYQNDWFVVAKNLSIAWVENNRYWRWSKIEGTISNTAVDAAELIEVCWLDVRGKFDIASLSRAITTYEVAFVIKLEEQASGWEVPVNVILVLPDGNKQERKENLVGKPRGEWIEIPIGEFVASPERTGNIEFAIYEHSDDHRKKGLVIKGIAIRPKYQALE</sequence>
<organism evidence="1 2">
    <name type="scientific">Carpinus fangiana</name>
    <dbReference type="NCBI Taxonomy" id="176857"/>
    <lineage>
        <taxon>Eukaryota</taxon>
        <taxon>Viridiplantae</taxon>
        <taxon>Streptophyta</taxon>
        <taxon>Embryophyta</taxon>
        <taxon>Tracheophyta</taxon>
        <taxon>Spermatophyta</taxon>
        <taxon>Magnoliopsida</taxon>
        <taxon>eudicotyledons</taxon>
        <taxon>Gunneridae</taxon>
        <taxon>Pentapetalae</taxon>
        <taxon>rosids</taxon>
        <taxon>fabids</taxon>
        <taxon>Fagales</taxon>
        <taxon>Betulaceae</taxon>
        <taxon>Carpinus</taxon>
    </lineage>
</organism>
<dbReference type="OrthoDB" id="533833at2759"/>
<protein>
    <submittedName>
        <fullName evidence="1">Uncharacterized protein</fullName>
    </submittedName>
</protein>
<name>A0A5N6RLP5_9ROSI</name>
<dbReference type="PANTHER" id="PTHR48478:SF1">
    <property type="entry name" value="LECTIN-LIKE"/>
    <property type="match status" value="1"/>
</dbReference>
<evidence type="ECO:0000313" key="1">
    <source>
        <dbReference type="EMBL" id="KAE8099715.1"/>
    </source>
</evidence>
<proteinExistence type="predicted"/>
<evidence type="ECO:0000313" key="2">
    <source>
        <dbReference type="Proteomes" id="UP000327013"/>
    </source>
</evidence>
<gene>
    <name evidence="1" type="ORF">FH972_017672</name>
</gene>
<reference evidence="1 2" key="1">
    <citation type="submission" date="2019-06" db="EMBL/GenBank/DDBJ databases">
        <title>A chromosomal-level reference genome of Carpinus fangiana (Coryloideae, Betulaceae).</title>
        <authorList>
            <person name="Yang X."/>
            <person name="Wang Z."/>
            <person name="Zhang L."/>
            <person name="Hao G."/>
            <person name="Liu J."/>
            <person name="Yang Y."/>
        </authorList>
    </citation>
    <scope>NUCLEOTIDE SEQUENCE [LARGE SCALE GENOMIC DNA]</scope>
    <source>
        <strain evidence="1">Cfa_2016G</strain>
        <tissue evidence="1">Leaf</tissue>
    </source>
</reference>
<dbReference type="GO" id="GO:0030246">
    <property type="term" value="F:carbohydrate binding"/>
    <property type="evidence" value="ECO:0007669"/>
    <property type="project" value="InterPro"/>
</dbReference>
<keyword evidence="2" id="KW-1185">Reference proteome</keyword>
<dbReference type="PANTHER" id="PTHR48478">
    <property type="entry name" value="LECTIN-LIKE"/>
    <property type="match status" value="1"/>
</dbReference>
<dbReference type="Proteomes" id="UP000327013">
    <property type="component" value="Chromosome 7"/>
</dbReference>
<accession>A0A5N6RLP5</accession>
<dbReference type="EMBL" id="CM017327">
    <property type="protein sequence ID" value="KAE8099715.1"/>
    <property type="molecule type" value="Genomic_DNA"/>
</dbReference>